<proteinExistence type="predicted"/>
<evidence type="ECO:0000256" key="1">
    <source>
        <dbReference type="SAM" id="MobiDB-lite"/>
    </source>
</evidence>
<feature type="region of interest" description="Disordered" evidence="1">
    <location>
        <begin position="65"/>
        <end position="85"/>
    </location>
</feature>
<keyword evidence="3" id="KW-1185">Reference proteome</keyword>
<sequence>MITLDQLRTADPRDIAEPLAYTVSALIRTARLALENETSGEDARHEAATVLGLAEELSHALGNSAEGLQRETKRGAWAVQPEAAA</sequence>
<evidence type="ECO:0000313" key="2">
    <source>
        <dbReference type="EMBL" id="SIS56367.1"/>
    </source>
</evidence>
<evidence type="ECO:0000313" key="3">
    <source>
        <dbReference type="Proteomes" id="UP000186221"/>
    </source>
</evidence>
<organism evidence="2 3">
    <name type="scientific">Rhodobacter aestuarii</name>
    <dbReference type="NCBI Taxonomy" id="453582"/>
    <lineage>
        <taxon>Bacteria</taxon>
        <taxon>Pseudomonadati</taxon>
        <taxon>Pseudomonadota</taxon>
        <taxon>Alphaproteobacteria</taxon>
        <taxon>Rhodobacterales</taxon>
        <taxon>Rhodobacter group</taxon>
        <taxon>Rhodobacter</taxon>
    </lineage>
</organism>
<reference evidence="3" key="1">
    <citation type="submission" date="2017-01" db="EMBL/GenBank/DDBJ databases">
        <authorList>
            <person name="Varghese N."/>
            <person name="Submissions S."/>
        </authorList>
    </citation>
    <scope>NUCLEOTIDE SEQUENCE [LARGE SCALE GENOMIC DNA]</scope>
    <source>
        <strain evidence="3">DSM 19945</strain>
    </source>
</reference>
<dbReference type="AlphaFoldDB" id="A0A1N7K488"/>
<dbReference type="OrthoDB" id="7876846at2"/>
<dbReference type="STRING" id="453582.SAMN05421580_102240"/>
<name>A0A1N7K488_9RHOB</name>
<gene>
    <name evidence="2" type="ORF">SAMN05421580_102240</name>
</gene>
<accession>A0A1N7K488</accession>
<protein>
    <submittedName>
        <fullName evidence="2">Uncharacterized protein</fullName>
    </submittedName>
</protein>
<dbReference type="EMBL" id="FTOG01000002">
    <property type="protein sequence ID" value="SIS56367.1"/>
    <property type="molecule type" value="Genomic_DNA"/>
</dbReference>
<dbReference type="RefSeq" id="WP_076483826.1">
    <property type="nucleotide sequence ID" value="NZ_FTOG01000002.1"/>
</dbReference>
<dbReference type="Proteomes" id="UP000186221">
    <property type="component" value="Unassembled WGS sequence"/>
</dbReference>